<protein>
    <submittedName>
        <fullName evidence="1">Uncharacterized protein</fullName>
    </submittedName>
</protein>
<keyword evidence="2" id="KW-1185">Reference proteome</keyword>
<dbReference type="STRING" id="582744.Msip34_2064"/>
<accession>C6X7X9</accession>
<dbReference type="HOGENOM" id="CLU_1538299_0_0_4"/>
<sequence length="174" mass="19874">MEQSNDNKYSNSYNLIAYMFDKPSKPKLVVKPELKLSKWILPIPFQLVAYPFQWLFYAIKYLHKVAKSTIYYKPSIKVAIVIIGLLAFTKFLNGINHSQPTQSSPTVAIEQPIAKIDSLAAQPEPQVINTVNLDNSLAKAKEVFDTFPEVEGESPVDNMKRMNQHIMDYSHKNK</sequence>
<dbReference type="KEGG" id="mei:Msip34_2064"/>
<reference evidence="1 2" key="2">
    <citation type="journal article" date="2011" name="J. Bacteriol.">
        <title>Genomes of three methylotrophs from a single niche uncover genetic and metabolic divergence of Methylophilaceae.</title>
        <authorList>
            <person name="Lapidus A."/>
            <person name="Clum A."/>
            <person name="Labutti K."/>
            <person name="Kaluzhnaya M.G."/>
            <person name="Lim S."/>
            <person name="Beck D.A."/>
            <person name="Glavina Del Rio T."/>
            <person name="Nolan M."/>
            <person name="Mavromatis K."/>
            <person name="Huntemann M."/>
            <person name="Lucas S."/>
            <person name="Lidstrom M.E."/>
            <person name="Ivanova N."/>
            <person name="Chistoserdova L."/>
        </authorList>
    </citation>
    <scope>NUCLEOTIDE SEQUENCE [LARGE SCALE GENOMIC DNA]</scope>
    <source>
        <strain evidence="1 2">SIP3-4</strain>
    </source>
</reference>
<dbReference type="AlphaFoldDB" id="C6X7X9"/>
<gene>
    <name evidence="1" type="ordered locus">Msip34_2064</name>
</gene>
<evidence type="ECO:0000313" key="1">
    <source>
        <dbReference type="EMBL" id="ACT51306.1"/>
    </source>
</evidence>
<reference evidence="2" key="1">
    <citation type="submission" date="2009-07" db="EMBL/GenBank/DDBJ databases">
        <title>Complete sequence of chromosome of Methylovorus sp. SIP3-4.</title>
        <authorList>
            <person name="Lucas S."/>
            <person name="Copeland A."/>
            <person name="Lapidus A."/>
            <person name="Glavina del Rio T."/>
            <person name="Tice H."/>
            <person name="Bruce D."/>
            <person name="Goodwin L."/>
            <person name="Pitluck S."/>
            <person name="Clum A."/>
            <person name="Larimer F."/>
            <person name="Land M."/>
            <person name="Hauser L."/>
            <person name="Kyrpides N."/>
            <person name="Mikhailova N."/>
            <person name="Kayluzhnaya M."/>
            <person name="Chistoserdova L."/>
        </authorList>
    </citation>
    <scope>NUCLEOTIDE SEQUENCE [LARGE SCALE GENOMIC DNA]</scope>
    <source>
        <strain evidence="2">SIP3-4</strain>
    </source>
</reference>
<proteinExistence type="predicted"/>
<evidence type="ECO:0000313" key="2">
    <source>
        <dbReference type="Proteomes" id="UP000002743"/>
    </source>
</evidence>
<organism evidence="1 2">
    <name type="scientific">Methylovorus glucosotrophus (strain SIP3-4)</name>
    <dbReference type="NCBI Taxonomy" id="582744"/>
    <lineage>
        <taxon>Bacteria</taxon>
        <taxon>Pseudomonadati</taxon>
        <taxon>Pseudomonadota</taxon>
        <taxon>Betaproteobacteria</taxon>
        <taxon>Nitrosomonadales</taxon>
        <taxon>Methylophilaceae</taxon>
        <taxon>Methylovorus</taxon>
    </lineage>
</organism>
<dbReference type="RefSeq" id="WP_015830653.1">
    <property type="nucleotide sequence ID" value="NC_012969.1"/>
</dbReference>
<name>C6X7X9_METGS</name>
<dbReference type="EMBL" id="CP001674">
    <property type="protein sequence ID" value="ACT51306.1"/>
    <property type="molecule type" value="Genomic_DNA"/>
</dbReference>
<dbReference type="Proteomes" id="UP000002743">
    <property type="component" value="Chromosome"/>
</dbReference>